<evidence type="ECO:0000259" key="2">
    <source>
        <dbReference type="Pfam" id="PF01370"/>
    </source>
</evidence>
<dbReference type="InterPro" id="IPR001509">
    <property type="entry name" value="Epimerase_deHydtase"/>
</dbReference>
<dbReference type="EMBL" id="LR797363">
    <property type="protein sequence ID" value="CAB4210344.1"/>
    <property type="molecule type" value="Genomic_DNA"/>
</dbReference>
<sequence>MRVLVTGAAGFIGSNLIPVLHEAGHTVFGLDNFFNPSERYRERMQWEISRGDVTNYDSLYDILSNRKIEAVVHLAAHGSVPRSFANPYDSVRVNDLGFVNLLVAMKALGIERLVYASSSSVYGDNNRQVKVEGEEGKPLSPYALTKKTNEEFARIWAPQANINAVGLRFFNVYGPGQRPHSQYSAVIPRFITQTPTLYGDGSKTRDFTFVGDVARAISLALDYTAKGSATLNVGTGTGTNLKQLLSLLSKTAKQMPERLGDVNYSIASTMLCESTIGFKAKVQIAEGLEITKAFYDGLFHE</sequence>
<dbReference type="EMBL" id="LR796854">
    <property type="protein sequence ID" value="CAB4169749.1"/>
    <property type="molecule type" value="Genomic_DNA"/>
</dbReference>
<protein>
    <submittedName>
        <fullName evidence="3">WcaG Nucleoside-diphosphate-sugar epimerases</fullName>
    </submittedName>
</protein>
<accession>A0A6J5PD06</accession>
<feature type="domain" description="NAD-dependent epimerase/dehydratase" evidence="2">
    <location>
        <begin position="3"/>
        <end position="234"/>
    </location>
</feature>
<name>A0A6J5PD06_9CAUD</name>
<dbReference type="Gene3D" id="3.40.50.720">
    <property type="entry name" value="NAD(P)-binding Rossmann-like Domain"/>
    <property type="match status" value="1"/>
</dbReference>
<evidence type="ECO:0000313" key="3">
    <source>
        <dbReference type="EMBL" id="CAB4169749.1"/>
    </source>
</evidence>
<dbReference type="Gene3D" id="3.90.25.10">
    <property type="entry name" value="UDP-galactose 4-epimerase, domain 1"/>
    <property type="match status" value="1"/>
</dbReference>
<evidence type="ECO:0000256" key="1">
    <source>
        <dbReference type="ARBA" id="ARBA00007637"/>
    </source>
</evidence>
<dbReference type="SUPFAM" id="SSF51735">
    <property type="entry name" value="NAD(P)-binding Rossmann-fold domains"/>
    <property type="match status" value="1"/>
</dbReference>
<evidence type="ECO:0000313" key="4">
    <source>
        <dbReference type="EMBL" id="CAB4197782.1"/>
    </source>
</evidence>
<dbReference type="EMBL" id="LR797267">
    <property type="protein sequence ID" value="CAB4197782.1"/>
    <property type="molecule type" value="Genomic_DNA"/>
</dbReference>
<gene>
    <name evidence="4" type="ORF">UFOVP1318_36</name>
    <name evidence="5" type="ORF">UFOVP1430_8</name>
    <name evidence="3" type="ORF">UFOVP903_10</name>
</gene>
<proteinExistence type="inferred from homology"/>
<reference evidence="3" key="1">
    <citation type="submission" date="2020-05" db="EMBL/GenBank/DDBJ databases">
        <authorList>
            <person name="Chiriac C."/>
            <person name="Salcher M."/>
            <person name="Ghai R."/>
            <person name="Kavagutti S V."/>
        </authorList>
    </citation>
    <scope>NUCLEOTIDE SEQUENCE</scope>
</reference>
<dbReference type="Pfam" id="PF01370">
    <property type="entry name" value="Epimerase"/>
    <property type="match status" value="1"/>
</dbReference>
<organism evidence="3">
    <name type="scientific">uncultured Caudovirales phage</name>
    <dbReference type="NCBI Taxonomy" id="2100421"/>
    <lineage>
        <taxon>Viruses</taxon>
        <taxon>Duplodnaviria</taxon>
        <taxon>Heunggongvirae</taxon>
        <taxon>Uroviricota</taxon>
        <taxon>Caudoviricetes</taxon>
        <taxon>Peduoviridae</taxon>
        <taxon>Maltschvirus</taxon>
        <taxon>Maltschvirus maltsch</taxon>
    </lineage>
</organism>
<dbReference type="InterPro" id="IPR036291">
    <property type="entry name" value="NAD(P)-bd_dom_sf"/>
</dbReference>
<evidence type="ECO:0000313" key="5">
    <source>
        <dbReference type="EMBL" id="CAB4210344.1"/>
    </source>
</evidence>
<dbReference type="PANTHER" id="PTHR43000">
    <property type="entry name" value="DTDP-D-GLUCOSE 4,6-DEHYDRATASE-RELATED"/>
    <property type="match status" value="1"/>
</dbReference>
<comment type="similarity">
    <text evidence="1">Belongs to the NAD(P)-dependent epimerase/dehydratase family.</text>
</comment>